<dbReference type="RefSeq" id="WP_046146888.1">
    <property type="nucleotide sequence ID" value="NZ_KQ033913.1"/>
</dbReference>
<accession>A0A0F5J7K5</accession>
<evidence type="ECO:0000313" key="4">
    <source>
        <dbReference type="Proteomes" id="UP000033047"/>
    </source>
</evidence>
<organism evidence="3 4">
    <name type="scientific">Parabacteroides goldsteinii DSM 19448 = WAL 12034</name>
    <dbReference type="NCBI Taxonomy" id="927665"/>
    <lineage>
        <taxon>Bacteria</taxon>
        <taxon>Pseudomonadati</taxon>
        <taxon>Bacteroidota</taxon>
        <taxon>Bacteroidia</taxon>
        <taxon>Bacteroidales</taxon>
        <taxon>Tannerellaceae</taxon>
        <taxon>Parabacteroides</taxon>
    </lineage>
</organism>
<dbReference type="InterPro" id="IPR028098">
    <property type="entry name" value="Glyco_trans_4-like_N"/>
</dbReference>
<proteinExistence type="predicted"/>
<evidence type="ECO:0000259" key="2">
    <source>
        <dbReference type="Pfam" id="PF13439"/>
    </source>
</evidence>
<dbReference type="PATRIC" id="fig|927665.4.peg.3517"/>
<dbReference type="Proteomes" id="UP000033047">
    <property type="component" value="Unassembled WGS sequence"/>
</dbReference>
<dbReference type="Gene3D" id="3.40.50.2000">
    <property type="entry name" value="Glycogen Phosphorylase B"/>
    <property type="match status" value="2"/>
</dbReference>
<feature type="domain" description="Glycosyl transferase family 1" evidence="1">
    <location>
        <begin position="175"/>
        <end position="335"/>
    </location>
</feature>
<dbReference type="STRING" id="927665.HMPREF1535_03424"/>
<protein>
    <recommendedName>
        <fullName evidence="5">Glycosyl transferase family 1 domain-containing protein</fullName>
    </recommendedName>
</protein>
<evidence type="ECO:0000259" key="1">
    <source>
        <dbReference type="Pfam" id="PF00534"/>
    </source>
</evidence>
<feature type="domain" description="Glycosyltransferase subfamily 4-like N-terminal" evidence="2">
    <location>
        <begin position="15"/>
        <end position="168"/>
    </location>
</feature>
<evidence type="ECO:0008006" key="5">
    <source>
        <dbReference type="Google" id="ProtNLM"/>
    </source>
</evidence>
<evidence type="ECO:0000313" key="3">
    <source>
        <dbReference type="EMBL" id="KKB53871.1"/>
    </source>
</evidence>
<dbReference type="EMBL" id="AQHV01000014">
    <property type="protein sequence ID" value="KKB53871.1"/>
    <property type="molecule type" value="Genomic_DNA"/>
</dbReference>
<dbReference type="AlphaFoldDB" id="A0A0F5J7K5"/>
<sequence length="363" mass="42037">MKISFIVVDITAKAGTERTTTLLANTLLKKGHEVRIISLFRQNISPAFFLEKEVDIVYVTCESYSNHSPLIKRLLRIIRSFFSFREMMRKNDSGLFIGQNFLANLYLYFSGFSKKSIACEHNLYDIYPSPILFFREYVYQSFYKMVSLTEKDADKFRRRLKNVEVIPNMLTFTPKGKADLTSKRILSIGRLSNQKGYDLLLEAVKYIWKDYPDWHLDIFGEGEMHAFLAEKIKRYNMEQYVFLKGYTQDVISEYLSSSIYVMSSRFEGFPMSLLEATSCGLPVVSFDCPEGPADIIGEDRGILVPPEDISGLKTALIKLMDSLDRRNEYGENGRSFVLQNYNSEAVYKKWDMLFQSFVNSQSK</sequence>
<dbReference type="GO" id="GO:0016757">
    <property type="term" value="F:glycosyltransferase activity"/>
    <property type="evidence" value="ECO:0007669"/>
    <property type="project" value="InterPro"/>
</dbReference>
<dbReference type="Pfam" id="PF00534">
    <property type="entry name" value="Glycos_transf_1"/>
    <property type="match status" value="1"/>
</dbReference>
<reference evidence="3 4" key="1">
    <citation type="submission" date="2013-04" db="EMBL/GenBank/DDBJ databases">
        <title>The Genome Sequence of Parabacteroides goldsteinii DSM 19448.</title>
        <authorList>
            <consortium name="The Broad Institute Genomics Platform"/>
            <person name="Earl A."/>
            <person name="Ward D."/>
            <person name="Feldgarden M."/>
            <person name="Gevers D."/>
            <person name="Martens E."/>
            <person name="Sakamoto M."/>
            <person name="Benno Y."/>
            <person name="Song Y."/>
            <person name="Liu C."/>
            <person name="Lee J."/>
            <person name="Bolanos M."/>
            <person name="Vaisanen M.L."/>
            <person name="Finegold S.M."/>
            <person name="Walker B."/>
            <person name="Young S."/>
            <person name="Zeng Q."/>
            <person name="Gargeya S."/>
            <person name="Fitzgerald M."/>
            <person name="Haas B."/>
            <person name="Abouelleil A."/>
            <person name="Allen A.W."/>
            <person name="Alvarado L."/>
            <person name="Arachchi H.M."/>
            <person name="Berlin A.M."/>
            <person name="Chapman S.B."/>
            <person name="Gainer-Dewar J."/>
            <person name="Goldberg J."/>
            <person name="Griggs A."/>
            <person name="Gujja S."/>
            <person name="Hansen M."/>
            <person name="Howarth C."/>
            <person name="Imamovic A."/>
            <person name="Ireland A."/>
            <person name="Larimer J."/>
            <person name="McCowan C."/>
            <person name="Murphy C."/>
            <person name="Pearson M."/>
            <person name="Poon T.W."/>
            <person name="Priest M."/>
            <person name="Roberts A."/>
            <person name="Saif S."/>
            <person name="Shea T."/>
            <person name="Sisk P."/>
            <person name="Sykes S."/>
            <person name="Wortman J."/>
            <person name="Nusbaum C."/>
            <person name="Birren B."/>
        </authorList>
    </citation>
    <scope>NUCLEOTIDE SEQUENCE [LARGE SCALE GENOMIC DNA]</scope>
    <source>
        <strain evidence="3 4">DSM 19448</strain>
    </source>
</reference>
<dbReference type="InterPro" id="IPR001296">
    <property type="entry name" value="Glyco_trans_1"/>
</dbReference>
<dbReference type="Pfam" id="PF13439">
    <property type="entry name" value="Glyco_transf_4"/>
    <property type="match status" value="1"/>
</dbReference>
<dbReference type="HOGENOM" id="CLU_009583_0_0_10"/>
<comment type="caution">
    <text evidence="3">The sequence shown here is derived from an EMBL/GenBank/DDBJ whole genome shotgun (WGS) entry which is preliminary data.</text>
</comment>
<dbReference type="PANTHER" id="PTHR12526">
    <property type="entry name" value="GLYCOSYLTRANSFERASE"/>
    <property type="match status" value="1"/>
</dbReference>
<name>A0A0F5J7K5_9BACT</name>
<gene>
    <name evidence="3" type="ORF">HMPREF1535_03424</name>
</gene>
<dbReference type="CDD" id="cd03820">
    <property type="entry name" value="GT4_AmsD-like"/>
    <property type="match status" value="1"/>
</dbReference>
<dbReference type="SUPFAM" id="SSF53756">
    <property type="entry name" value="UDP-Glycosyltransferase/glycogen phosphorylase"/>
    <property type="match status" value="1"/>
</dbReference>
<dbReference type="PANTHER" id="PTHR12526:SF630">
    <property type="entry name" value="GLYCOSYLTRANSFERASE"/>
    <property type="match status" value="1"/>
</dbReference>